<evidence type="ECO:0000313" key="2">
    <source>
        <dbReference type="Proteomes" id="UP000277204"/>
    </source>
</evidence>
<reference evidence="1 2" key="1">
    <citation type="submission" date="2018-11" db="EMBL/GenBank/DDBJ databases">
        <authorList>
            <consortium name="Pathogen Informatics"/>
        </authorList>
    </citation>
    <scope>NUCLEOTIDE SEQUENCE [LARGE SCALE GENOMIC DNA]</scope>
    <source>
        <strain evidence="1 2">Zambia</strain>
    </source>
</reference>
<sequence>MLRLQQNSHCYVVKLDYYFLRIELEQFQKFSKQQNLSFGLNNQTHLYSVQNVTLELLSLNLPYNTGS</sequence>
<dbReference type="Proteomes" id="UP000277204">
    <property type="component" value="Unassembled WGS sequence"/>
</dbReference>
<protein>
    <submittedName>
        <fullName evidence="1">Uncharacterized protein</fullName>
    </submittedName>
</protein>
<dbReference type="EMBL" id="UZAI01000945">
    <property type="protein sequence ID" value="VDO57777.1"/>
    <property type="molecule type" value="Genomic_DNA"/>
</dbReference>
<name>A0A3P7XDW8_9TREM</name>
<proteinExistence type="predicted"/>
<organism evidence="1 2">
    <name type="scientific">Schistosoma margrebowiei</name>
    <dbReference type="NCBI Taxonomy" id="48269"/>
    <lineage>
        <taxon>Eukaryota</taxon>
        <taxon>Metazoa</taxon>
        <taxon>Spiralia</taxon>
        <taxon>Lophotrochozoa</taxon>
        <taxon>Platyhelminthes</taxon>
        <taxon>Trematoda</taxon>
        <taxon>Digenea</taxon>
        <taxon>Strigeidida</taxon>
        <taxon>Schistosomatoidea</taxon>
        <taxon>Schistosomatidae</taxon>
        <taxon>Schistosoma</taxon>
    </lineage>
</organism>
<keyword evidence="2" id="KW-1185">Reference proteome</keyword>
<accession>A0A3P7XDW8</accession>
<evidence type="ECO:0000313" key="1">
    <source>
        <dbReference type="EMBL" id="VDO57777.1"/>
    </source>
</evidence>
<dbReference type="AlphaFoldDB" id="A0A3P7XDW8"/>
<gene>
    <name evidence="1" type="ORF">SMRZ_LOCUS3336</name>
</gene>